<organism evidence="1 2">
    <name type="scientific">Paenibacillus zeirhizosphaerae</name>
    <dbReference type="NCBI Taxonomy" id="2987519"/>
    <lineage>
        <taxon>Bacteria</taxon>
        <taxon>Bacillati</taxon>
        <taxon>Bacillota</taxon>
        <taxon>Bacilli</taxon>
        <taxon>Bacillales</taxon>
        <taxon>Paenibacillaceae</taxon>
        <taxon>Paenibacillus</taxon>
    </lineage>
</organism>
<evidence type="ECO:0008006" key="3">
    <source>
        <dbReference type="Google" id="ProtNLM"/>
    </source>
</evidence>
<evidence type="ECO:0000313" key="2">
    <source>
        <dbReference type="Proteomes" id="UP001241848"/>
    </source>
</evidence>
<dbReference type="PROSITE" id="PS51257">
    <property type="entry name" value="PROKAR_LIPOPROTEIN"/>
    <property type="match status" value="1"/>
</dbReference>
<gene>
    <name evidence="1" type="ORF">OIN60_15685</name>
</gene>
<comment type="caution">
    <text evidence="1">The sequence shown here is derived from an EMBL/GenBank/DDBJ whole genome shotgun (WGS) entry which is preliminary data.</text>
</comment>
<proteinExistence type="predicted"/>
<dbReference type="RefSeq" id="WP_305755818.1">
    <property type="nucleotide sequence ID" value="NZ_JAPCKK010000018.1"/>
</dbReference>
<accession>A0ABT9FU56</accession>
<name>A0ABT9FU56_9BACL</name>
<dbReference type="Proteomes" id="UP001241848">
    <property type="component" value="Unassembled WGS sequence"/>
</dbReference>
<dbReference type="EMBL" id="JAPCKK010000018">
    <property type="protein sequence ID" value="MDP4098199.1"/>
    <property type="molecule type" value="Genomic_DNA"/>
</dbReference>
<sequence length="562" mass="65743">MWKNILIYLLIFLMVGCSQTFTENKINKDNKNWASNTELLLSLNQKENGYYGDFHDNIKFNPNIYETFYLLRIKEILDIREDSFLDANKNYLKNYNYSDSDLQELAYLYKASVLLDSSPDNLDNFLRNKIDSKIKTLKTYKNLDAIIINDIYFLSNVNALISEQQRIELDQTLSKISNDIQNSNDTKILRVLYPLSILTEDDVIPLREGIDSKISGRLKVLLNKEKNDFWEIFQLVSLLRNISEIEKLKDQLITKLESKSILISDMSNMQLLYLLELFNMLDKNELNNKQEIIEVRMRNCQVLSGGYRELVKEILPTEFTYFGIYIYNSLDASSTKKDEILTTLFKELIGNVKSVPPNINWRHVYSYIQLSDNENNINILGKGLIELTPDNLNVDDISIDQKYYFFKTMKFYNLEIQAAKLVEFQKELIELLNTEQLNDHYTHFYFYSDLVQSGIIQPDEKINNKISKEINKTKVNNYFFVKDNYENLLSTFFIISIDTNLGLGLIKIDEKNMVDITRELRNYMNNYGGFALIKDEDSDLFATMIGLMLQDRLAGKTPPVLF</sequence>
<evidence type="ECO:0000313" key="1">
    <source>
        <dbReference type="EMBL" id="MDP4098199.1"/>
    </source>
</evidence>
<keyword evidence="2" id="KW-1185">Reference proteome</keyword>
<protein>
    <recommendedName>
        <fullName evidence="3">Lipoprotein</fullName>
    </recommendedName>
</protein>
<reference evidence="1 2" key="1">
    <citation type="submission" date="2022-10" db="EMBL/GenBank/DDBJ databases">
        <title>Paenibacillus description and whole genome data of maize root bacterial community.</title>
        <authorList>
            <person name="Marton D."/>
            <person name="Farkas M."/>
            <person name="Cserhati M."/>
        </authorList>
    </citation>
    <scope>NUCLEOTIDE SEQUENCE [LARGE SCALE GENOMIC DNA]</scope>
    <source>
        <strain evidence="1 2">P96</strain>
    </source>
</reference>